<comment type="caution">
    <text evidence="11">The sequence shown here is derived from an EMBL/GenBank/DDBJ whole genome shotgun (WGS) entry which is preliminary data.</text>
</comment>
<dbReference type="InterPro" id="IPR051343">
    <property type="entry name" value="G-type_lectin_kinases/EP1-like"/>
</dbReference>
<feature type="domain" description="Bulb-type lectin" evidence="10">
    <location>
        <begin position="18"/>
        <end position="148"/>
    </location>
</feature>
<feature type="chain" id="PRO_5018071566" description="non-specific serine/threonine protein kinase" evidence="9">
    <location>
        <begin position="18"/>
        <end position="420"/>
    </location>
</feature>
<evidence type="ECO:0000256" key="7">
    <source>
        <dbReference type="SAM" id="MobiDB-lite"/>
    </source>
</evidence>
<comment type="catalytic activity">
    <reaction evidence="5">
        <text>L-threonyl-[protein] + ATP = O-phospho-L-threonyl-[protein] + ADP + H(+)</text>
        <dbReference type="Rhea" id="RHEA:46608"/>
        <dbReference type="Rhea" id="RHEA-COMP:11060"/>
        <dbReference type="Rhea" id="RHEA-COMP:11605"/>
        <dbReference type="ChEBI" id="CHEBI:15378"/>
        <dbReference type="ChEBI" id="CHEBI:30013"/>
        <dbReference type="ChEBI" id="CHEBI:30616"/>
        <dbReference type="ChEBI" id="CHEBI:61977"/>
        <dbReference type="ChEBI" id="CHEBI:456216"/>
        <dbReference type="EC" id="2.7.11.1"/>
    </reaction>
</comment>
<feature type="signal peptide" evidence="9">
    <location>
        <begin position="1"/>
        <end position="17"/>
    </location>
</feature>
<dbReference type="PROSITE" id="PS50927">
    <property type="entry name" value="BULB_LECTIN"/>
    <property type="match status" value="1"/>
</dbReference>
<keyword evidence="4" id="KW-0675">Receptor</keyword>
<evidence type="ECO:0000256" key="9">
    <source>
        <dbReference type="SAM" id="SignalP"/>
    </source>
</evidence>
<feature type="compositionally biased region" description="Basic residues" evidence="7">
    <location>
        <begin position="354"/>
        <end position="365"/>
    </location>
</feature>
<evidence type="ECO:0000256" key="1">
    <source>
        <dbReference type="ARBA" id="ARBA00004479"/>
    </source>
</evidence>
<evidence type="ECO:0000256" key="3">
    <source>
        <dbReference type="ARBA" id="ARBA00022729"/>
    </source>
</evidence>
<comment type="catalytic activity">
    <reaction evidence="6">
        <text>L-seryl-[protein] + ATP = O-phospho-L-seryl-[protein] + ADP + H(+)</text>
        <dbReference type="Rhea" id="RHEA:17989"/>
        <dbReference type="Rhea" id="RHEA-COMP:9863"/>
        <dbReference type="Rhea" id="RHEA-COMP:11604"/>
        <dbReference type="ChEBI" id="CHEBI:15378"/>
        <dbReference type="ChEBI" id="CHEBI:29999"/>
        <dbReference type="ChEBI" id="CHEBI:30616"/>
        <dbReference type="ChEBI" id="CHEBI:83421"/>
        <dbReference type="ChEBI" id="CHEBI:456216"/>
        <dbReference type="EC" id="2.7.11.1"/>
    </reaction>
</comment>
<dbReference type="InterPro" id="IPR036426">
    <property type="entry name" value="Bulb-type_lectin_dom_sf"/>
</dbReference>
<dbReference type="EMBL" id="PQIB02000010">
    <property type="protein sequence ID" value="RLM92809.1"/>
    <property type="molecule type" value="Genomic_DNA"/>
</dbReference>
<dbReference type="EC" id="2.7.11.1" evidence="2"/>
<keyword evidence="8" id="KW-0472">Membrane</keyword>
<name>A0A3L6R018_PANMI</name>
<comment type="subcellular location">
    <subcellularLocation>
        <location evidence="1">Membrane</location>
        <topology evidence="1">Single-pass type I membrane protein</topology>
    </subcellularLocation>
</comment>
<feature type="transmembrane region" description="Helical" evidence="8">
    <location>
        <begin position="225"/>
        <end position="247"/>
    </location>
</feature>
<dbReference type="GO" id="GO:0004674">
    <property type="term" value="F:protein serine/threonine kinase activity"/>
    <property type="evidence" value="ECO:0007669"/>
    <property type="project" value="UniProtKB-EC"/>
</dbReference>
<reference evidence="12" key="1">
    <citation type="journal article" date="2019" name="Nat. Commun.">
        <title>The genome of broomcorn millet.</title>
        <authorList>
            <person name="Zou C."/>
            <person name="Miki D."/>
            <person name="Li D."/>
            <person name="Tang Q."/>
            <person name="Xiao L."/>
            <person name="Rajput S."/>
            <person name="Deng P."/>
            <person name="Jia W."/>
            <person name="Huang R."/>
            <person name="Zhang M."/>
            <person name="Sun Y."/>
            <person name="Hu J."/>
            <person name="Fu X."/>
            <person name="Schnable P.S."/>
            <person name="Li F."/>
            <person name="Zhang H."/>
            <person name="Feng B."/>
            <person name="Zhu X."/>
            <person name="Liu R."/>
            <person name="Schnable J.C."/>
            <person name="Zhu J.-K."/>
            <person name="Zhang H."/>
        </authorList>
    </citation>
    <scope>NUCLEOTIDE SEQUENCE [LARGE SCALE GENOMIC DNA]</scope>
</reference>
<evidence type="ECO:0000256" key="5">
    <source>
        <dbReference type="ARBA" id="ARBA00047899"/>
    </source>
</evidence>
<evidence type="ECO:0000256" key="8">
    <source>
        <dbReference type="SAM" id="Phobius"/>
    </source>
</evidence>
<dbReference type="AlphaFoldDB" id="A0A3L6R018"/>
<feature type="region of interest" description="Disordered" evidence="7">
    <location>
        <begin position="339"/>
        <end position="387"/>
    </location>
</feature>
<organism evidence="11 12">
    <name type="scientific">Panicum miliaceum</name>
    <name type="common">Proso millet</name>
    <name type="synonym">Broomcorn millet</name>
    <dbReference type="NCBI Taxonomy" id="4540"/>
    <lineage>
        <taxon>Eukaryota</taxon>
        <taxon>Viridiplantae</taxon>
        <taxon>Streptophyta</taxon>
        <taxon>Embryophyta</taxon>
        <taxon>Tracheophyta</taxon>
        <taxon>Spermatophyta</taxon>
        <taxon>Magnoliopsida</taxon>
        <taxon>Liliopsida</taxon>
        <taxon>Poales</taxon>
        <taxon>Poaceae</taxon>
        <taxon>PACMAD clade</taxon>
        <taxon>Panicoideae</taxon>
        <taxon>Panicodae</taxon>
        <taxon>Paniceae</taxon>
        <taxon>Panicinae</taxon>
        <taxon>Panicum</taxon>
        <taxon>Panicum sect. Panicum</taxon>
    </lineage>
</organism>
<sequence>MAASGFLLFVVTGTSLALHTCCAVGSLGPAPSAGCGKPLPLRSSAPSQTRNTTLWRFGVYAIANQQTSVDLNTDSMLVAWSANRDRQLQHNATFSFAGDGDLILRDADGSLVWSSNTSGRSVVGMNMTESSNLVLFDHHNGTANGYSPEKASLPNAGGLTDEESCKMACLGNCSCKAALFGYNTDASNGSCLLISQVLSLMGSLSGSSFLKVQITRPPRSGKKRAVLPFAIGGGIAGLVLIVISFAIMRWRQNGDESDEDEFGELPGMPASIQLISLLLEKAKNNELDDMIDRNSEDMYIHKEEVIEMMNLAIWCLSNRRPAMSLVVKILEGERQVEPNLGDDRLGRGNGVTSARRRSARRRKAAKGWPRPAPSRRPRRGRALEQRARDQERDLMLESLDIRVTIVGVTMMVAGLAAMLA</sequence>
<evidence type="ECO:0000259" key="10">
    <source>
        <dbReference type="PROSITE" id="PS50927"/>
    </source>
</evidence>
<dbReference type="Proteomes" id="UP000275267">
    <property type="component" value="Unassembled WGS sequence"/>
</dbReference>
<dbReference type="OrthoDB" id="4062651at2759"/>
<evidence type="ECO:0000313" key="11">
    <source>
        <dbReference type="EMBL" id="RLM92809.1"/>
    </source>
</evidence>
<keyword evidence="8" id="KW-1133">Transmembrane helix</keyword>
<dbReference type="STRING" id="4540.A0A3L6R018"/>
<keyword evidence="8" id="KW-0812">Transmembrane</keyword>
<dbReference type="PANTHER" id="PTHR47976:SF30">
    <property type="entry name" value="RECEPTOR-LIKE SERINE_THREONINE-PROTEIN KINASE"/>
    <property type="match status" value="1"/>
</dbReference>
<dbReference type="GO" id="GO:0016020">
    <property type="term" value="C:membrane"/>
    <property type="evidence" value="ECO:0007669"/>
    <property type="project" value="UniProtKB-SubCell"/>
</dbReference>
<accession>A0A3L6R018</accession>
<dbReference type="GO" id="GO:0051707">
    <property type="term" value="P:response to other organism"/>
    <property type="evidence" value="ECO:0007669"/>
    <property type="project" value="UniProtKB-ARBA"/>
</dbReference>
<evidence type="ECO:0000256" key="6">
    <source>
        <dbReference type="ARBA" id="ARBA00048679"/>
    </source>
</evidence>
<dbReference type="SUPFAM" id="SSF51110">
    <property type="entry name" value="alpha-D-mannose-specific plant lectins"/>
    <property type="match status" value="1"/>
</dbReference>
<gene>
    <name evidence="11" type="ORF">C2845_PM08G02110</name>
</gene>
<evidence type="ECO:0000313" key="12">
    <source>
        <dbReference type="Proteomes" id="UP000275267"/>
    </source>
</evidence>
<dbReference type="InterPro" id="IPR001480">
    <property type="entry name" value="Bulb-type_lectin_dom"/>
</dbReference>
<protein>
    <recommendedName>
        <fullName evidence="2">non-specific serine/threonine protein kinase</fullName>
        <ecNumber evidence="2">2.7.11.1</ecNumber>
    </recommendedName>
</protein>
<evidence type="ECO:0000256" key="2">
    <source>
        <dbReference type="ARBA" id="ARBA00012513"/>
    </source>
</evidence>
<keyword evidence="12" id="KW-1185">Reference proteome</keyword>
<dbReference type="Gene3D" id="2.90.10.10">
    <property type="entry name" value="Bulb-type lectin domain"/>
    <property type="match status" value="1"/>
</dbReference>
<keyword evidence="3 9" id="KW-0732">Signal</keyword>
<dbReference type="PANTHER" id="PTHR47976">
    <property type="entry name" value="G-TYPE LECTIN S-RECEPTOR-LIKE SERINE/THREONINE-PROTEIN KINASE SD2-5"/>
    <property type="match status" value="1"/>
</dbReference>
<evidence type="ECO:0000256" key="4">
    <source>
        <dbReference type="ARBA" id="ARBA00023170"/>
    </source>
</evidence>
<dbReference type="SMART" id="SM00108">
    <property type="entry name" value="B_lectin"/>
    <property type="match status" value="1"/>
</dbReference>
<proteinExistence type="predicted"/>